<dbReference type="Proteomes" id="UP001219518">
    <property type="component" value="Unassembled WGS sequence"/>
</dbReference>
<keyword evidence="1" id="KW-0479">Metal-binding</keyword>
<evidence type="ECO:0000313" key="5">
    <source>
        <dbReference type="Proteomes" id="UP001219518"/>
    </source>
</evidence>
<gene>
    <name evidence="4" type="ORF">KUF71_007449</name>
</gene>
<dbReference type="EMBL" id="JAHWGI010001427">
    <property type="protein sequence ID" value="KAK3931634.1"/>
    <property type="molecule type" value="Genomic_DNA"/>
</dbReference>
<dbReference type="PROSITE" id="PS50966">
    <property type="entry name" value="ZF_SWIM"/>
    <property type="match status" value="1"/>
</dbReference>
<feature type="compositionally biased region" description="Polar residues" evidence="2">
    <location>
        <begin position="222"/>
        <end position="278"/>
    </location>
</feature>
<keyword evidence="5" id="KW-1185">Reference proteome</keyword>
<proteinExistence type="predicted"/>
<reference evidence="4" key="1">
    <citation type="submission" date="2021-07" db="EMBL/GenBank/DDBJ databases">
        <authorList>
            <person name="Catto M.A."/>
            <person name="Jacobson A."/>
            <person name="Kennedy G."/>
            <person name="Labadie P."/>
            <person name="Hunt B.G."/>
            <person name="Srinivasan R."/>
        </authorList>
    </citation>
    <scope>NUCLEOTIDE SEQUENCE</scope>
    <source>
        <strain evidence="4">PL_HMW_Pooled</strain>
        <tissue evidence="4">Head</tissue>
    </source>
</reference>
<reference evidence="4" key="2">
    <citation type="journal article" date="2023" name="BMC Genomics">
        <title>Pest status, molecular evolution, and epigenetic factors derived from the genome assembly of Frankliniella fusca, a thysanopteran phytovirus vector.</title>
        <authorList>
            <person name="Catto M.A."/>
            <person name="Labadie P.E."/>
            <person name="Jacobson A.L."/>
            <person name="Kennedy G.G."/>
            <person name="Srinivasan R."/>
            <person name="Hunt B.G."/>
        </authorList>
    </citation>
    <scope>NUCLEOTIDE SEQUENCE</scope>
    <source>
        <strain evidence="4">PL_HMW_Pooled</strain>
    </source>
</reference>
<dbReference type="InterPro" id="IPR007527">
    <property type="entry name" value="Znf_SWIM"/>
</dbReference>
<comment type="caution">
    <text evidence="4">The sequence shown here is derived from an EMBL/GenBank/DDBJ whole genome shotgun (WGS) entry which is preliminary data.</text>
</comment>
<keyword evidence="1" id="KW-0863">Zinc-finger</keyword>
<evidence type="ECO:0000313" key="4">
    <source>
        <dbReference type="EMBL" id="KAK3931634.1"/>
    </source>
</evidence>
<accession>A0AAE1I1P8</accession>
<evidence type="ECO:0000256" key="2">
    <source>
        <dbReference type="SAM" id="MobiDB-lite"/>
    </source>
</evidence>
<sequence length="411" mass="45951">MTRSVDDPQRHSMVYPLYTYGPNEQIHPVGAEMLSVSELRRRTNNDAESWNAYLKSKAGGIHLNCWEFINVLKQIEVRDANDFHRAKFRGKVPRRKQNLVNRRTDAAIREAMKTLKEPPQDTEDLRRFLRAVAHQAASSILPGTVAEPDERELEERDEDDVLWAEQLLEMENQGPQDQQPPPHQPPPRQTQSTLLQFFQATTATTSSSQGSQALITYQASSTTGSHGSQVLNGDQATTTTGSQERQASQAFIGDQATSTPAGQESQASNAHQARSQGSKLGRRGKASKIPARHRRSADVQVRNVANGVWKAVSYTKGVSYTVRRVAPFCCCEVRCYACGNLCGRMFTCSCPDSHTLCKHVHAVFAAQPKGAASSHHQQQQEQQPKMKACGRLRLSRTSNMTWIHNKCWTWT</sequence>
<feature type="compositionally biased region" description="Basic residues" evidence="2">
    <location>
        <begin position="280"/>
        <end position="295"/>
    </location>
</feature>
<feature type="region of interest" description="Disordered" evidence="2">
    <location>
        <begin position="222"/>
        <end position="298"/>
    </location>
</feature>
<dbReference type="AlphaFoldDB" id="A0AAE1I1P8"/>
<dbReference type="GO" id="GO:0008270">
    <property type="term" value="F:zinc ion binding"/>
    <property type="evidence" value="ECO:0007669"/>
    <property type="project" value="UniProtKB-KW"/>
</dbReference>
<feature type="domain" description="SWIM-type" evidence="3">
    <location>
        <begin position="333"/>
        <end position="368"/>
    </location>
</feature>
<evidence type="ECO:0000259" key="3">
    <source>
        <dbReference type="PROSITE" id="PS50966"/>
    </source>
</evidence>
<keyword evidence="1" id="KW-0862">Zinc</keyword>
<protein>
    <submittedName>
        <fullName evidence="4">Fibrous sheath-interacting protein 2</fullName>
    </submittedName>
</protein>
<evidence type="ECO:0000256" key="1">
    <source>
        <dbReference type="PROSITE-ProRule" id="PRU00325"/>
    </source>
</evidence>
<name>A0AAE1I1P8_9NEOP</name>
<organism evidence="4 5">
    <name type="scientific">Frankliniella fusca</name>
    <dbReference type="NCBI Taxonomy" id="407009"/>
    <lineage>
        <taxon>Eukaryota</taxon>
        <taxon>Metazoa</taxon>
        <taxon>Ecdysozoa</taxon>
        <taxon>Arthropoda</taxon>
        <taxon>Hexapoda</taxon>
        <taxon>Insecta</taxon>
        <taxon>Pterygota</taxon>
        <taxon>Neoptera</taxon>
        <taxon>Paraneoptera</taxon>
        <taxon>Thysanoptera</taxon>
        <taxon>Terebrantia</taxon>
        <taxon>Thripoidea</taxon>
        <taxon>Thripidae</taxon>
        <taxon>Frankliniella</taxon>
    </lineage>
</organism>